<evidence type="ECO:0000256" key="1">
    <source>
        <dbReference type="ARBA" id="ARBA00004236"/>
    </source>
</evidence>
<comment type="subcellular location">
    <subcellularLocation>
        <location evidence="1">Cell membrane</location>
    </subcellularLocation>
</comment>
<dbReference type="EMBL" id="CP082275">
    <property type="protein sequence ID" value="USH03985.1"/>
    <property type="molecule type" value="Genomic_DNA"/>
</dbReference>
<proteinExistence type="predicted"/>
<keyword evidence="8 10" id="KW-0472">Membrane</keyword>
<evidence type="ECO:0000256" key="7">
    <source>
        <dbReference type="ARBA" id="ARBA00023004"/>
    </source>
</evidence>
<reference evidence="12" key="1">
    <citation type="submission" date="2021-08" db="EMBL/GenBank/DDBJ databases">
        <authorList>
            <person name="Sakaguchi M."/>
            <person name="Kikuchi T."/>
            <person name="Urbanczyk H."/>
        </authorList>
    </citation>
    <scope>NUCLEOTIDE SEQUENCE</scope>
    <source>
        <strain evidence="12">020920N</strain>
    </source>
</reference>
<dbReference type="PROSITE" id="PS51007">
    <property type="entry name" value="CYTC"/>
    <property type="match status" value="2"/>
</dbReference>
<evidence type="ECO:0000256" key="3">
    <source>
        <dbReference type="ARBA" id="ARBA00022617"/>
    </source>
</evidence>
<evidence type="ECO:0000256" key="6">
    <source>
        <dbReference type="ARBA" id="ARBA00022737"/>
    </source>
</evidence>
<sequence length="322" mass="35432">MRWLLDKLAIKPLCRWQKRVIAFASIVLAMGACIFVTLLVYPHIAIDAKNPDLALLTPDIKNGEYVYHLSGCAACHTSLGNGAKAAAGGKRIKTPFGTLLSSNITPDESFGIGKWSVAEFEGAMRKGISPDGYFYYPAFPYTTYSRMSDQDIVDLKAYIDASIAPVAEKVEEKELPFPFSIRYGLGIWNALYADHDDIAFSLRNSVSPELLRGAYLVEALGHCGECHTPRDALGGILRDKWMHGVEIGEFNPAPSLMNSSDALGEWSKEDWRRFLKTGLLPDGNYTGGEMALVVDEITSKLSDEDANAMTAYFQSLQEGGER</sequence>
<keyword evidence="4 9" id="KW-0479">Metal-binding</keyword>
<evidence type="ECO:0000256" key="2">
    <source>
        <dbReference type="ARBA" id="ARBA00022475"/>
    </source>
</evidence>
<organism evidence="12 13">
    <name type="scientific">Grimontia kaedaensis</name>
    <dbReference type="NCBI Taxonomy" id="2872157"/>
    <lineage>
        <taxon>Bacteria</taxon>
        <taxon>Pseudomonadati</taxon>
        <taxon>Pseudomonadota</taxon>
        <taxon>Gammaproteobacteria</taxon>
        <taxon>Vibrionales</taxon>
        <taxon>Vibrionaceae</taxon>
        <taxon>Grimontia</taxon>
    </lineage>
</organism>
<evidence type="ECO:0000256" key="5">
    <source>
        <dbReference type="ARBA" id="ARBA00022729"/>
    </source>
</evidence>
<dbReference type="InterPro" id="IPR036909">
    <property type="entry name" value="Cyt_c-like_dom_sf"/>
</dbReference>
<dbReference type="PIRSF" id="PIRSF000018">
    <property type="entry name" value="Mb_ADH_cyt_c"/>
    <property type="match status" value="1"/>
</dbReference>
<evidence type="ECO:0000256" key="10">
    <source>
        <dbReference type="SAM" id="Phobius"/>
    </source>
</evidence>
<feature type="domain" description="Cytochrome c" evidence="11">
    <location>
        <begin position="208"/>
        <end position="317"/>
    </location>
</feature>
<protein>
    <submittedName>
        <fullName evidence="12">Cytochrome c</fullName>
    </submittedName>
</protein>
<accession>A0ABY4WYC3</accession>
<dbReference type="Gene3D" id="1.10.760.10">
    <property type="entry name" value="Cytochrome c-like domain"/>
    <property type="match status" value="2"/>
</dbReference>
<dbReference type="SUPFAM" id="SSF46626">
    <property type="entry name" value="Cytochrome c"/>
    <property type="match status" value="2"/>
</dbReference>
<dbReference type="Proteomes" id="UP001056255">
    <property type="component" value="Chromosome I"/>
</dbReference>
<evidence type="ECO:0000256" key="9">
    <source>
        <dbReference type="PROSITE-ProRule" id="PRU00433"/>
    </source>
</evidence>
<evidence type="ECO:0000313" key="12">
    <source>
        <dbReference type="EMBL" id="USH03985.1"/>
    </source>
</evidence>
<dbReference type="Pfam" id="PF00034">
    <property type="entry name" value="Cytochrom_C"/>
    <property type="match status" value="1"/>
</dbReference>
<dbReference type="InterPro" id="IPR009056">
    <property type="entry name" value="Cyt_c-like_dom"/>
</dbReference>
<keyword evidence="10" id="KW-1133">Transmembrane helix</keyword>
<dbReference type="PANTHER" id="PTHR35008:SF8">
    <property type="entry name" value="ALCOHOL DEHYDROGENASE CYTOCHROME C SUBUNIT"/>
    <property type="match status" value="1"/>
</dbReference>
<keyword evidence="5" id="KW-0732">Signal</keyword>
<dbReference type="InterPro" id="IPR014353">
    <property type="entry name" value="Membr-bd_ADH_cyt_c"/>
</dbReference>
<keyword evidence="13" id="KW-1185">Reference proteome</keyword>
<evidence type="ECO:0000256" key="4">
    <source>
        <dbReference type="ARBA" id="ARBA00022723"/>
    </source>
</evidence>
<feature type="transmembrane region" description="Helical" evidence="10">
    <location>
        <begin position="20"/>
        <end position="41"/>
    </location>
</feature>
<evidence type="ECO:0000313" key="13">
    <source>
        <dbReference type="Proteomes" id="UP001056255"/>
    </source>
</evidence>
<keyword evidence="7 9" id="KW-0408">Iron</keyword>
<keyword evidence="3 9" id="KW-0349">Heme</keyword>
<evidence type="ECO:0000256" key="8">
    <source>
        <dbReference type="ARBA" id="ARBA00023136"/>
    </source>
</evidence>
<keyword evidence="6" id="KW-0677">Repeat</keyword>
<feature type="domain" description="Cytochrome c" evidence="11">
    <location>
        <begin position="58"/>
        <end position="163"/>
    </location>
</feature>
<dbReference type="PROSITE" id="PS51257">
    <property type="entry name" value="PROKAR_LIPOPROTEIN"/>
    <property type="match status" value="1"/>
</dbReference>
<gene>
    <name evidence="12" type="ORF">K6Q96_08355</name>
</gene>
<keyword evidence="2" id="KW-1003">Cell membrane</keyword>
<name>A0ABY4WYC3_9GAMM</name>
<dbReference type="RefSeq" id="WP_251879458.1">
    <property type="nucleotide sequence ID" value="NZ_CP082275.1"/>
</dbReference>
<dbReference type="InterPro" id="IPR051459">
    <property type="entry name" value="Cytochrome_c-type_DH"/>
</dbReference>
<dbReference type="PANTHER" id="PTHR35008">
    <property type="entry name" value="BLL4482 PROTEIN-RELATED"/>
    <property type="match status" value="1"/>
</dbReference>
<keyword evidence="10" id="KW-0812">Transmembrane</keyword>
<evidence type="ECO:0000259" key="11">
    <source>
        <dbReference type="PROSITE" id="PS51007"/>
    </source>
</evidence>